<keyword evidence="3" id="KW-1185">Reference proteome</keyword>
<keyword evidence="1" id="KW-1133">Transmembrane helix</keyword>
<dbReference type="Proteomes" id="UP000004994">
    <property type="component" value="Chromosome 2"/>
</dbReference>
<name>A0A3Q7F3L6_SOLLC</name>
<evidence type="ECO:0000256" key="1">
    <source>
        <dbReference type="SAM" id="Phobius"/>
    </source>
</evidence>
<keyword evidence="1" id="KW-0812">Transmembrane</keyword>
<dbReference type="Gramene" id="Solyc02g077645.1.1">
    <property type="protein sequence ID" value="Solyc02g077645.1.1"/>
    <property type="gene ID" value="Solyc02g077645.1"/>
</dbReference>
<dbReference type="AlphaFoldDB" id="A0A3Q7F3L6"/>
<dbReference type="InParanoid" id="A0A3Q7F3L6"/>
<accession>A0A3Q7F3L6</accession>
<reference evidence="2" key="1">
    <citation type="journal article" date="2012" name="Nature">
        <title>The tomato genome sequence provides insights into fleshy fruit evolution.</title>
        <authorList>
            <consortium name="Tomato Genome Consortium"/>
        </authorList>
    </citation>
    <scope>NUCLEOTIDE SEQUENCE [LARGE SCALE GENOMIC DNA]</scope>
    <source>
        <strain evidence="2">cv. Heinz 1706</strain>
    </source>
</reference>
<reference evidence="2" key="2">
    <citation type="submission" date="2019-01" db="UniProtKB">
        <authorList>
            <consortium name="EnsemblPlants"/>
        </authorList>
    </citation>
    <scope>IDENTIFICATION</scope>
    <source>
        <strain evidence="2">cv. Heinz 1706</strain>
    </source>
</reference>
<dbReference type="EnsemblPlants" id="Solyc02g077645.1.1">
    <property type="protein sequence ID" value="Solyc02g077645.1.1"/>
    <property type="gene ID" value="Solyc02g077645.1"/>
</dbReference>
<keyword evidence="1" id="KW-0472">Membrane</keyword>
<proteinExistence type="predicted"/>
<protein>
    <submittedName>
        <fullName evidence="2">Uncharacterized protein</fullName>
    </submittedName>
</protein>
<organism evidence="2">
    <name type="scientific">Solanum lycopersicum</name>
    <name type="common">Tomato</name>
    <name type="synonym">Lycopersicon esculentum</name>
    <dbReference type="NCBI Taxonomy" id="4081"/>
    <lineage>
        <taxon>Eukaryota</taxon>
        <taxon>Viridiplantae</taxon>
        <taxon>Streptophyta</taxon>
        <taxon>Embryophyta</taxon>
        <taxon>Tracheophyta</taxon>
        <taxon>Spermatophyta</taxon>
        <taxon>Magnoliopsida</taxon>
        <taxon>eudicotyledons</taxon>
        <taxon>Gunneridae</taxon>
        <taxon>Pentapetalae</taxon>
        <taxon>asterids</taxon>
        <taxon>lamiids</taxon>
        <taxon>Solanales</taxon>
        <taxon>Solanaceae</taxon>
        <taxon>Solanoideae</taxon>
        <taxon>Solaneae</taxon>
        <taxon>Solanum</taxon>
        <taxon>Solanum subgen. Lycopersicon</taxon>
    </lineage>
</organism>
<feature type="transmembrane region" description="Helical" evidence="1">
    <location>
        <begin position="34"/>
        <end position="58"/>
    </location>
</feature>
<evidence type="ECO:0000313" key="2">
    <source>
        <dbReference type="EnsemblPlants" id="Solyc02g077645.1.1"/>
    </source>
</evidence>
<sequence length="72" mass="7911">MSKTDGRDILISISNGLKLGKQEWQQKVEKLSNALMLSFFVFTMASLTPCGSFSIGCFKYIGSTRSIVVVTT</sequence>
<evidence type="ECO:0000313" key="3">
    <source>
        <dbReference type="Proteomes" id="UP000004994"/>
    </source>
</evidence>